<protein>
    <submittedName>
        <fullName evidence="1">Uncharacterized protein</fullName>
    </submittedName>
</protein>
<organism evidence="1">
    <name type="scientific">marine sediment metagenome</name>
    <dbReference type="NCBI Taxonomy" id="412755"/>
    <lineage>
        <taxon>unclassified sequences</taxon>
        <taxon>metagenomes</taxon>
        <taxon>ecological metagenomes</taxon>
    </lineage>
</organism>
<sequence>MPVICFFAQLGLAEGAITESSKIEALKAMSERSEDRYEHPAAQRQLAGWPADWQRQLAVALDVPAAELKKIGLGGPLLMSELWGIPLETIIEYFDEAGEV</sequence>
<dbReference type="AlphaFoldDB" id="X0T1E0"/>
<evidence type="ECO:0000313" key="1">
    <source>
        <dbReference type="EMBL" id="GAF81962.1"/>
    </source>
</evidence>
<reference evidence="1" key="1">
    <citation type="journal article" date="2014" name="Front. Microbiol.">
        <title>High frequency of phylogenetically diverse reductive dehalogenase-homologous genes in deep subseafloor sedimentary metagenomes.</title>
        <authorList>
            <person name="Kawai M."/>
            <person name="Futagami T."/>
            <person name="Toyoda A."/>
            <person name="Takaki Y."/>
            <person name="Nishi S."/>
            <person name="Hori S."/>
            <person name="Arai W."/>
            <person name="Tsubouchi T."/>
            <person name="Morono Y."/>
            <person name="Uchiyama I."/>
            <person name="Ito T."/>
            <person name="Fujiyama A."/>
            <person name="Inagaki F."/>
            <person name="Takami H."/>
        </authorList>
    </citation>
    <scope>NUCLEOTIDE SEQUENCE</scope>
    <source>
        <strain evidence="1">Expedition CK06-06</strain>
    </source>
</reference>
<gene>
    <name evidence="1" type="ORF">S01H1_11762</name>
</gene>
<proteinExistence type="predicted"/>
<accession>X0T1E0</accession>
<dbReference type="EMBL" id="BARS01006009">
    <property type="protein sequence ID" value="GAF81962.1"/>
    <property type="molecule type" value="Genomic_DNA"/>
</dbReference>
<name>X0T1E0_9ZZZZ</name>
<comment type="caution">
    <text evidence="1">The sequence shown here is derived from an EMBL/GenBank/DDBJ whole genome shotgun (WGS) entry which is preliminary data.</text>
</comment>